<dbReference type="GO" id="GO:0016747">
    <property type="term" value="F:acyltransferase activity, transferring groups other than amino-acyl groups"/>
    <property type="evidence" value="ECO:0007669"/>
    <property type="project" value="InterPro"/>
</dbReference>
<accession>A0AAW9K794</accession>
<protein>
    <submittedName>
        <fullName evidence="2">GNAT family N-acetyltransferase</fullName>
    </submittedName>
</protein>
<dbReference type="InterPro" id="IPR016181">
    <property type="entry name" value="Acyl_CoA_acyltransferase"/>
</dbReference>
<organism evidence="2 3">
    <name type="scientific">Carnobacterium maltaromaticum</name>
    <name type="common">Carnobacterium piscicola</name>
    <dbReference type="NCBI Taxonomy" id="2751"/>
    <lineage>
        <taxon>Bacteria</taxon>
        <taxon>Bacillati</taxon>
        <taxon>Bacillota</taxon>
        <taxon>Bacilli</taxon>
        <taxon>Lactobacillales</taxon>
        <taxon>Carnobacteriaceae</taxon>
        <taxon>Carnobacterium</taxon>
    </lineage>
</organism>
<feature type="domain" description="N-acetyltransferase" evidence="1">
    <location>
        <begin position="6"/>
        <end position="163"/>
    </location>
</feature>
<dbReference type="Proteomes" id="UP001290462">
    <property type="component" value="Unassembled WGS sequence"/>
</dbReference>
<dbReference type="Gene3D" id="3.40.630.30">
    <property type="match status" value="1"/>
</dbReference>
<reference evidence="2" key="1">
    <citation type="submission" date="2023-08" db="EMBL/GenBank/DDBJ databases">
        <title>Genomic characterization of piscicolin 126 produced by Carnobacterium maltaromaticum CM22 strain isolated from salmon (Salmo salar).</title>
        <authorList>
            <person name="Gonzalez-Gragera E."/>
            <person name="Garcia-Lopez J.D."/>
            <person name="Teso-Perez C."/>
            <person name="Gimenez-Hernandez I."/>
            <person name="Peralta-Sanchez J.M."/>
            <person name="Valdivia E."/>
            <person name="Montalban-Lopez M."/>
            <person name="Martin-Platero A.M."/>
            <person name="Banos A."/>
            <person name="Martinez-Bueno M."/>
        </authorList>
    </citation>
    <scope>NUCLEOTIDE SEQUENCE</scope>
    <source>
        <strain evidence="2">CM22</strain>
    </source>
</reference>
<sequence>METYRLKIRPYQMTDLEAAVTIFSDTEMMTYYPTPFSKQKTMEWLEWSIEHYQRNGMGLWAVCLKETGQLIGDCGIVQQVIDGEQKYELGYHIAREYWRKGYGSEATEFMLDYGKSTLGLQELVSIIDPMNSASLKLAEKNHFHKLKNTVIFDKEHVIYQKFL</sequence>
<dbReference type="SUPFAM" id="SSF55729">
    <property type="entry name" value="Acyl-CoA N-acyltransferases (Nat)"/>
    <property type="match status" value="1"/>
</dbReference>
<name>A0AAW9K794_CARML</name>
<evidence type="ECO:0000259" key="1">
    <source>
        <dbReference type="PROSITE" id="PS51186"/>
    </source>
</evidence>
<dbReference type="RefSeq" id="WP_322809578.1">
    <property type="nucleotide sequence ID" value="NZ_JAVBVO010000005.1"/>
</dbReference>
<comment type="caution">
    <text evidence="2">The sequence shown here is derived from an EMBL/GenBank/DDBJ whole genome shotgun (WGS) entry which is preliminary data.</text>
</comment>
<dbReference type="PROSITE" id="PS51186">
    <property type="entry name" value="GNAT"/>
    <property type="match status" value="1"/>
</dbReference>
<dbReference type="EMBL" id="JAVBVO010000005">
    <property type="protein sequence ID" value="MDZ5760079.1"/>
    <property type="molecule type" value="Genomic_DNA"/>
</dbReference>
<dbReference type="PANTHER" id="PTHR43792:SF1">
    <property type="entry name" value="N-ACETYLTRANSFERASE DOMAIN-CONTAINING PROTEIN"/>
    <property type="match status" value="1"/>
</dbReference>
<dbReference type="Pfam" id="PF13302">
    <property type="entry name" value="Acetyltransf_3"/>
    <property type="match status" value="1"/>
</dbReference>
<dbReference type="AlphaFoldDB" id="A0AAW9K794"/>
<evidence type="ECO:0000313" key="3">
    <source>
        <dbReference type="Proteomes" id="UP001290462"/>
    </source>
</evidence>
<evidence type="ECO:0000313" key="2">
    <source>
        <dbReference type="EMBL" id="MDZ5760079.1"/>
    </source>
</evidence>
<gene>
    <name evidence="2" type="ORF">RAK27_15695</name>
</gene>
<proteinExistence type="predicted"/>
<dbReference type="InterPro" id="IPR000182">
    <property type="entry name" value="GNAT_dom"/>
</dbReference>
<dbReference type="PANTHER" id="PTHR43792">
    <property type="entry name" value="GNAT FAMILY, PUTATIVE (AFU_ORTHOLOGUE AFUA_3G00765)-RELATED-RELATED"/>
    <property type="match status" value="1"/>
</dbReference>
<dbReference type="InterPro" id="IPR051531">
    <property type="entry name" value="N-acetyltransferase"/>
</dbReference>